<sequence>MPEAWLFLPQLRMDFPRLLDRVRAAEAAGFDGVAFMDHLAPPGLPAGDSFDAMTTATAALAATSRLRVGHLVLCASFRHPAVLAKEAVSLDHLSGGRFELGLGWGSTPAELERFGLPVEDNPTRAARLAEYLEVLGALFGGEEVTHEGRFFTLRGALQHPVPVNGRIPLLLGGAGRKLTMPMVARHADWWNCPTYGLRDLAELRSLAGGARLSTQHPVGFAASGAELDDITAVARKRFGNWGGLVVGTPDTLAEHFGELAALGVERFYLQFTDFATPETIEAFARDVLPAVRQVATTARG</sequence>
<dbReference type="InterPro" id="IPR036661">
    <property type="entry name" value="Luciferase-like_sf"/>
</dbReference>
<keyword evidence="3" id="KW-0560">Oxidoreductase</keyword>
<reference evidence="7" key="1">
    <citation type="submission" date="2016-07" db="EMBL/GenBank/DDBJ databases">
        <title>Frankia sp. NRRL B-16219 Genome sequencing.</title>
        <authorList>
            <person name="Ghodhbane-Gtari F."/>
            <person name="Swanson E."/>
            <person name="Gueddou A."/>
            <person name="Louati M."/>
            <person name="Nouioui I."/>
            <person name="Hezbri K."/>
            <person name="Abebe-Akele F."/>
            <person name="Simpson S."/>
            <person name="Morris K."/>
            <person name="Thomas K."/>
            <person name="Gtari M."/>
            <person name="Tisa L.S."/>
        </authorList>
    </citation>
    <scope>NUCLEOTIDE SEQUENCE [LARGE SCALE GENOMIC DNA]</scope>
    <source>
        <strain evidence="7">NRRL B-16219</strain>
    </source>
</reference>
<dbReference type="Pfam" id="PF00296">
    <property type="entry name" value="Bac_luciferase"/>
    <property type="match status" value="1"/>
</dbReference>
<dbReference type="InterPro" id="IPR050172">
    <property type="entry name" value="SsuD_RutA_monooxygenase"/>
</dbReference>
<evidence type="ECO:0000256" key="4">
    <source>
        <dbReference type="ARBA" id="ARBA00023033"/>
    </source>
</evidence>
<keyword evidence="4" id="KW-0503">Monooxygenase</keyword>
<dbReference type="Gene3D" id="3.20.20.30">
    <property type="entry name" value="Luciferase-like domain"/>
    <property type="match status" value="1"/>
</dbReference>
<comment type="caution">
    <text evidence="6">The sequence shown here is derived from an EMBL/GenBank/DDBJ whole genome shotgun (WGS) entry which is preliminary data.</text>
</comment>
<protein>
    <submittedName>
        <fullName evidence="6">Luciferase</fullName>
    </submittedName>
</protein>
<evidence type="ECO:0000313" key="7">
    <source>
        <dbReference type="Proteomes" id="UP000179769"/>
    </source>
</evidence>
<accession>A0A1S1Q5B6</accession>
<dbReference type="InterPro" id="IPR011251">
    <property type="entry name" value="Luciferase-like_dom"/>
</dbReference>
<evidence type="ECO:0000259" key="5">
    <source>
        <dbReference type="Pfam" id="PF00296"/>
    </source>
</evidence>
<feature type="domain" description="Luciferase-like" evidence="5">
    <location>
        <begin position="13"/>
        <end position="191"/>
    </location>
</feature>
<evidence type="ECO:0000256" key="2">
    <source>
        <dbReference type="ARBA" id="ARBA00022643"/>
    </source>
</evidence>
<gene>
    <name evidence="6" type="ORF">BBK14_03525</name>
</gene>
<proteinExistence type="predicted"/>
<dbReference type="GO" id="GO:0008726">
    <property type="term" value="F:alkanesulfonate monooxygenase activity"/>
    <property type="evidence" value="ECO:0007669"/>
    <property type="project" value="TreeGrafter"/>
</dbReference>
<dbReference type="AlphaFoldDB" id="A0A1S1Q5B6"/>
<dbReference type="SUPFAM" id="SSF51679">
    <property type="entry name" value="Bacterial luciferase-like"/>
    <property type="match status" value="1"/>
</dbReference>
<dbReference type="GO" id="GO:0046306">
    <property type="term" value="P:alkanesulfonate catabolic process"/>
    <property type="evidence" value="ECO:0007669"/>
    <property type="project" value="TreeGrafter"/>
</dbReference>
<dbReference type="PANTHER" id="PTHR42847">
    <property type="entry name" value="ALKANESULFONATE MONOOXYGENASE"/>
    <property type="match status" value="1"/>
</dbReference>
<keyword evidence="1" id="KW-0285">Flavoprotein</keyword>
<evidence type="ECO:0000313" key="6">
    <source>
        <dbReference type="EMBL" id="OHV28395.1"/>
    </source>
</evidence>
<name>A0A1S1Q5B6_9ACTN</name>
<evidence type="ECO:0000256" key="3">
    <source>
        <dbReference type="ARBA" id="ARBA00023002"/>
    </source>
</evidence>
<organism evidence="6 7">
    <name type="scientific">Parafrankia soli</name>
    <dbReference type="NCBI Taxonomy" id="2599596"/>
    <lineage>
        <taxon>Bacteria</taxon>
        <taxon>Bacillati</taxon>
        <taxon>Actinomycetota</taxon>
        <taxon>Actinomycetes</taxon>
        <taxon>Frankiales</taxon>
        <taxon>Frankiaceae</taxon>
        <taxon>Parafrankia</taxon>
    </lineage>
</organism>
<evidence type="ECO:0000256" key="1">
    <source>
        <dbReference type="ARBA" id="ARBA00022630"/>
    </source>
</evidence>
<dbReference type="Proteomes" id="UP000179769">
    <property type="component" value="Unassembled WGS sequence"/>
</dbReference>
<keyword evidence="2" id="KW-0288">FMN</keyword>
<keyword evidence="7" id="KW-1185">Reference proteome</keyword>
<dbReference type="EMBL" id="MAXA01000213">
    <property type="protein sequence ID" value="OHV28395.1"/>
    <property type="molecule type" value="Genomic_DNA"/>
</dbReference>
<dbReference type="PANTHER" id="PTHR42847:SF4">
    <property type="entry name" value="ALKANESULFONATE MONOOXYGENASE-RELATED"/>
    <property type="match status" value="1"/>
</dbReference>